<dbReference type="GeneID" id="61613094"/>
<sequence length="192" mass="21559">MKLTDFDADEVVRQIHREVGMPLIDKLLGAVGLAMAACATFLPWYVYLHPEKFSMPSLWQGTMRDLPEGQERSVVSVSPLAMTDMDEETAATVDRLTTATVPGLERDPPESRDIGAPDQPFPGRASFKLMHVANGRALIEDESGMYIVRIGSLLPDHSRLATFEERNGRWVMITSRGEVYEARNRQAIRWRG</sequence>
<evidence type="ECO:0000256" key="1">
    <source>
        <dbReference type="SAM" id="Phobius"/>
    </source>
</evidence>
<keyword evidence="1" id="KW-0472">Membrane</keyword>
<keyword evidence="1" id="KW-0812">Transmembrane</keyword>
<dbReference type="Proteomes" id="UP000507954">
    <property type="component" value="Unassembled WGS sequence"/>
</dbReference>
<dbReference type="AlphaFoldDB" id="A0A508WYH3"/>
<proteinExistence type="predicted"/>
<dbReference type="RefSeq" id="WP_018208922.1">
    <property type="nucleotide sequence ID" value="NZ_ATYC01000022.1"/>
</dbReference>
<evidence type="ECO:0008006" key="3">
    <source>
        <dbReference type="Google" id="ProtNLM"/>
    </source>
</evidence>
<protein>
    <recommendedName>
        <fullName evidence="3">Flagellar protein</fullName>
    </recommendedName>
</protein>
<organism evidence="2">
    <name type="scientific">Sinorhizobium medicae</name>
    <dbReference type="NCBI Taxonomy" id="110321"/>
    <lineage>
        <taxon>Bacteria</taxon>
        <taxon>Pseudomonadati</taxon>
        <taxon>Pseudomonadota</taxon>
        <taxon>Alphaproteobacteria</taxon>
        <taxon>Hyphomicrobiales</taxon>
        <taxon>Rhizobiaceae</taxon>
        <taxon>Sinorhizobium/Ensifer group</taxon>
        <taxon>Sinorhizobium</taxon>
    </lineage>
</organism>
<keyword evidence="1" id="KW-1133">Transmembrane helix</keyword>
<name>A0A508WYH3_9HYPH</name>
<feature type="transmembrane region" description="Helical" evidence="1">
    <location>
        <begin position="27"/>
        <end position="48"/>
    </location>
</feature>
<gene>
    <name evidence="2" type="ORF">EMEDMD4_40069</name>
</gene>
<reference evidence="2" key="1">
    <citation type="submission" date="2019-06" db="EMBL/GenBank/DDBJ databases">
        <authorList>
            <person name="Le Quere A."/>
            <person name="Colella S."/>
        </authorList>
    </citation>
    <scope>NUCLEOTIDE SEQUENCE</scope>
    <source>
        <strain evidence="2">EmedicaeMD41</strain>
    </source>
</reference>
<accession>A0A508WYH3</accession>
<dbReference type="EMBL" id="CABFNB010000106">
    <property type="protein sequence ID" value="VTZ62538.1"/>
    <property type="molecule type" value="Genomic_DNA"/>
</dbReference>
<evidence type="ECO:0000313" key="2">
    <source>
        <dbReference type="EMBL" id="VTZ62538.1"/>
    </source>
</evidence>